<evidence type="ECO:0000313" key="3">
    <source>
        <dbReference type="Proteomes" id="UP000571554"/>
    </source>
</evidence>
<proteinExistence type="predicted"/>
<dbReference type="AlphaFoldDB" id="A0A7W9U203"/>
<protein>
    <submittedName>
        <fullName evidence="2">Uncharacterized protein</fullName>
    </submittedName>
</protein>
<comment type="caution">
    <text evidence="2">The sequence shown here is derived from an EMBL/GenBank/DDBJ whole genome shotgun (WGS) entry which is preliminary data.</text>
</comment>
<accession>A0A7W9U203</accession>
<feature type="compositionally biased region" description="Basic and acidic residues" evidence="1">
    <location>
        <begin position="127"/>
        <end position="141"/>
    </location>
</feature>
<evidence type="ECO:0000256" key="1">
    <source>
        <dbReference type="SAM" id="MobiDB-lite"/>
    </source>
</evidence>
<dbReference type="EMBL" id="JACHBW010000018">
    <property type="protein sequence ID" value="MBB6105572.1"/>
    <property type="molecule type" value="Genomic_DNA"/>
</dbReference>
<reference evidence="2 3" key="1">
    <citation type="submission" date="2020-08" db="EMBL/GenBank/DDBJ databases">
        <title>Above-ground endophytic microbial communities from plants in different locations in the United States.</title>
        <authorList>
            <person name="Frank C."/>
        </authorList>
    </citation>
    <scope>NUCLEOTIDE SEQUENCE [LARGE SCALE GENOMIC DNA]</scope>
    <source>
        <strain evidence="2 3">WP4_2_2</strain>
    </source>
</reference>
<keyword evidence="3" id="KW-1185">Reference proteome</keyword>
<gene>
    <name evidence="2" type="ORF">F4827_005440</name>
</gene>
<evidence type="ECO:0000313" key="2">
    <source>
        <dbReference type="EMBL" id="MBB6105572.1"/>
    </source>
</evidence>
<feature type="region of interest" description="Disordered" evidence="1">
    <location>
        <begin position="120"/>
        <end position="141"/>
    </location>
</feature>
<organism evidence="2 3">
    <name type="scientific">Paraburkholderia bannensis</name>
    <dbReference type="NCBI Taxonomy" id="765414"/>
    <lineage>
        <taxon>Bacteria</taxon>
        <taxon>Pseudomonadati</taxon>
        <taxon>Pseudomonadota</taxon>
        <taxon>Betaproteobacteria</taxon>
        <taxon>Burkholderiales</taxon>
        <taxon>Burkholderiaceae</taxon>
        <taxon>Paraburkholderia</taxon>
    </lineage>
</organism>
<name>A0A7W9U203_9BURK</name>
<dbReference type="RefSeq" id="WP_183729120.1">
    <property type="nucleotide sequence ID" value="NZ_JACHBW010000018.1"/>
</dbReference>
<dbReference type="Proteomes" id="UP000571554">
    <property type="component" value="Unassembled WGS sequence"/>
</dbReference>
<sequence length="141" mass="15546">MFFRTGSIRFPPGSRLSGASRSRDLARIELDLARDRHARAAMEAYADSCEAELPWLSEVLRKSRFGRPEKLTNCSSTVLRAFVLAQSRAAIQADYAHAAWEHVRVQLAAVLAGLPRAGTDETLDGTHGGEDHADAMRTEPR</sequence>